<accession>A0AAE0FZT7</accession>
<evidence type="ECO:0000313" key="13">
    <source>
        <dbReference type="Proteomes" id="UP001190700"/>
    </source>
</evidence>
<feature type="compositionally biased region" description="Basic and acidic residues" evidence="11">
    <location>
        <begin position="1"/>
        <end position="11"/>
    </location>
</feature>
<dbReference type="InterPro" id="IPR019770">
    <property type="entry name" value="TIF_eIF_4E_CS"/>
</dbReference>
<evidence type="ECO:0000256" key="7">
    <source>
        <dbReference type="ARBA" id="ARBA00030245"/>
    </source>
</evidence>
<evidence type="ECO:0000256" key="11">
    <source>
        <dbReference type="SAM" id="MobiDB-lite"/>
    </source>
</evidence>
<evidence type="ECO:0000256" key="9">
    <source>
        <dbReference type="ARBA" id="ARBA00041713"/>
    </source>
</evidence>
<evidence type="ECO:0000256" key="1">
    <source>
        <dbReference type="ARBA" id="ARBA00009860"/>
    </source>
</evidence>
<dbReference type="PANTHER" id="PTHR11960">
    <property type="entry name" value="EUKARYOTIC TRANSLATION INITIATION FACTOR 4E RELATED"/>
    <property type="match status" value="1"/>
</dbReference>
<keyword evidence="6" id="KW-1015">Disulfide bond</keyword>
<evidence type="ECO:0000256" key="5">
    <source>
        <dbReference type="ARBA" id="ARBA00022917"/>
    </source>
</evidence>
<keyword evidence="4 10" id="KW-0694">RNA-binding</keyword>
<dbReference type="FunFam" id="3.30.760.10:FF:000003">
    <property type="entry name" value="Eukaryotic translation initiation factor 4E"/>
    <property type="match status" value="1"/>
</dbReference>
<dbReference type="EMBL" id="LGRX02011588">
    <property type="protein sequence ID" value="KAK3268778.1"/>
    <property type="molecule type" value="Genomic_DNA"/>
</dbReference>
<dbReference type="GO" id="GO:0016281">
    <property type="term" value="C:eukaryotic translation initiation factor 4F complex"/>
    <property type="evidence" value="ECO:0007669"/>
    <property type="project" value="TreeGrafter"/>
</dbReference>
<keyword evidence="13" id="KW-1185">Reference proteome</keyword>
<dbReference type="Gene3D" id="3.30.760.10">
    <property type="entry name" value="RNA Cap, Translation Initiation Factor Eif4e"/>
    <property type="match status" value="1"/>
</dbReference>
<dbReference type="PANTHER" id="PTHR11960:SF8">
    <property type="entry name" value="EUKARYOTIC TRANSLATION INITIATION FACTOR 4E1-RELATED"/>
    <property type="match status" value="1"/>
</dbReference>
<dbReference type="GO" id="GO:0006417">
    <property type="term" value="P:regulation of translation"/>
    <property type="evidence" value="ECO:0007669"/>
    <property type="project" value="UniProtKB-KW"/>
</dbReference>
<evidence type="ECO:0000256" key="4">
    <source>
        <dbReference type="ARBA" id="ARBA00022884"/>
    </source>
</evidence>
<evidence type="ECO:0000256" key="6">
    <source>
        <dbReference type="ARBA" id="ARBA00023157"/>
    </source>
</evidence>
<comment type="similarity">
    <text evidence="1 10">Belongs to the eukaryotic initiation factor 4E family.</text>
</comment>
<dbReference type="SUPFAM" id="SSF55418">
    <property type="entry name" value="eIF4e-like"/>
    <property type="match status" value="1"/>
</dbReference>
<protein>
    <recommendedName>
        <fullName evidence="8">eIF-4F 25 kDa subunit</fullName>
    </recommendedName>
    <alternativeName>
        <fullName evidence="9">eIF-4F p26 subunit</fullName>
    </alternativeName>
    <alternativeName>
        <fullName evidence="7">mRNA cap-binding protein</fullName>
    </alternativeName>
</protein>
<sequence>MADKEEPTVEKGEEEVEKEESKKHPLENNWVLWFDNPTGRQKQSTWGQTLRSVYTFDTVEDFWCLHNNIVAPSRLVVGSDFSMFKQGIEPKWEDAANSTGGKWTFMIPKSASKTMLDTYWLNTLLALIGEQYDDTDDICGVVVNVRSKQDRISIWTKSSTNEAVQVGIGRQFKAALELPESSKIGYIAHDDSLKMDKKARDRYSV</sequence>
<name>A0AAE0FZT7_9CHLO</name>
<evidence type="ECO:0000256" key="3">
    <source>
        <dbReference type="ARBA" id="ARBA00022845"/>
    </source>
</evidence>
<evidence type="ECO:0000256" key="10">
    <source>
        <dbReference type="RuleBase" id="RU004374"/>
    </source>
</evidence>
<dbReference type="Pfam" id="PF01652">
    <property type="entry name" value="IF4E"/>
    <property type="match status" value="1"/>
</dbReference>
<dbReference type="InterPro" id="IPR001040">
    <property type="entry name" value="TIF_eIF_4E"/>
</dbReference>
<reference evidence="12 13" key="1">
    <citation type="journal article" date="2015" name="Genome Biol. Evol.">
        <title>Comparative Genomics of a Bacterivorous Green Alga Reveals Evolutionary Causalities and Consequences of Phago-Mixotrophic Mode of Nutrition.</title>
        <authorList>
            <person name="Burns J.A."/>
            <person name="Paasch A."/>
            <person name="Narechania A."/>
            <person name="Kim E."/>
        </authorList>
    </citation>
    <scope>NUCLEOTIDE SEQUENCE [LARGE SCALE GENOMIC DNA]</scope>
    <source>
        <strain evidence="12 13">PLY_AMNH</strain>
    </source>
</reference>
<evidence type="ECO:0000256" key="2">
    <source>
        <dbReference type="ARBA" id="ARBA00022540"/>
    </source>
</evidence>
<dbReference type="InterPro" id="IPR023398">
    <property type="entry name" value="TIF_eIF4e-like"/>
</dbReference>
<organism evidence="12 13">
    <name type="scientific">Cymbomonas tetramitiformis</name>
    <dbReference type="NCBI Taxonomy" id="36881"/>
    <lineage>
        <taxon>Eukaryota</taxon>
        <taxon>Viridiplantae</taxon>
        <taxon>Chlorophyta</taxon>
        <taxon>Pyramimonadophyceae</taxon>
        <taxon>Pyramimonadales</taxon>
        <taxon>Pyramimonadaceae</taxon>
        <taxon>Cymbomonas</taxon>
    </lineage>
</organism>
<dbReference type="GO" id="GO:0003743">
    <property type="term" value="F:translation initiation factor activity"/>
    <property type="evidence" value="ECO:0007669"/>
    <property type="project" value="UniProtKB-KW"/>
</dbReference>
<dbReference type="AlphaFoldDB" id="A0AAE0FZT7"/>
<gene>
    <name evidence="12" type="ORF">CYMTET_22736</name>
</gene>
<comment type="caution">
    <text evidence="12">The sequence shown here is derived from an EMBL/GenBank/DDBJ whole genome shotgun (WGS) entry which is preliminary data.</text>
</comment>
<evidence type="ECO:0000313" key="12">
    <source>
        <dbReference type="EMBL" id="KAK3268778.1"/>
    </source>
</evidence>
<dbReference type="GO" id="GO:0000340">
    <property type="term" value="F:RNA 7-methylguanosine cap binding"/>
    <property type="evidence" value="ECO:0007669"/>
    <property type="project" value="TreeGrafter"/>
</dbReference>
<keyword evidence="2 10" id="KW-0396">Initiation factor</keyword>
<evidence type="ECO:0000256" key="8">
    <source>
        <dbReference type="ARBA" id="ARBA00032656"/>
    </source>
</evidence>
<proteinExistence type="inferred from homology"/>
<keyword evidence="5 10" id="KW-0648">Protein biosynthesis</keyword>
<dbReference type="Proteomes" id="UP001190700">
    <property type="component" value="Unassembled WGS sequence"/>
</dbReference>
<feature type="region of interest" description="Disordered" evidence="11">
    <location>
        <begin position="1"/>
        <end position="23"/>
    </location>
</feature>
<dbReference type="PROSITE" id="PS00813">
    <property type="entry name" value="IF4E"/>
    <property type="match status" value="1"/>
</dbReference>
<keyword evidence="3" id="KW-0810">Translation regulation</keyword>